<evidence type="ECO:0000313" key="3">
    <source>
        <dbReference type="EMBL" id="MET3791244.1"/>
    </source>
</evidence>
<feature type="transmembrane region" description="Helical" evidence="1">
    <location>
        <begin position="9"/>
        <end position="26"/>
    </location>
</feature>
<gene>
    <name evidence="3" type="ORF">ABID37_001452</name>
</gene>
<protein>
    <recommendedName>
        <fullName evidence="2">DUF1468 domain-containing protein</fullName>
    </recommendedName>
</protein>
<feature type="transmembrane region" description="Helical" evidence="1">
    <location>
        <begin position="38"/>
        <end position="58"/>
    </location>
</feature>
<evidence type="ECO:0000256" key="1">
    <source>
        <dbReference type="SAM" id="Phobius"/>
    </source>
</evidence>
<evidence type="ECO:0000313" key="4">
    <source>
        <dbReference type="Proteomes" id="UP001549076"/>
    </source>
</evidence>
<reference evidence="3 4" key="1">
    <citation type="submission" date="2024-06" db="EMBL/GenBank/DDBJ databases">
        <title>Genomic Encyclopedia of Type Strains, Phase IV (KMG-IV): sequencing the most valuable type-strain genomes for metagenomic binning, comparative biology and taxonomic classification.</title>
        <authorList>
            <person name="Goeker M."/>
        </authorList>
    </citation>
    <scope>NUCLEOTIDE SEQUENCE [LARGE SCALE GENOMIC DNA]</scope>
    <source>
        <strain evidence="3 4">DSM 27865</strain>
    </source>
</reference>
<feature type="transmembrane region" description="Helical" evidence="1">
    <location>
        <begin position="88"/>
        <end position="117"/>
    </location>
</feature>
<dbReference type="InterPro" id="IPR009936">
    <property type="entry name" value="DUF1468"/>
</dbReference>
<dbReference type="EMBL" id="JBEPML010000004">
    <property type="protein sequence ID" value="MET3791244.1"/>
    <property type="molecule type" value="Genomic_DNA"/>
</dbReference>
<dbReference type="RefSeq" id="WP_354193583.1">
    <property type="nucleotide sequence ID" value="NZ_JBEPML010000004.1"/>
</dbReference>
<proteinExistence type="predicted"/>
<keyword evidence="1" id="KW-1133">Transmembrane helix</keyword>
<feature type="domain" description="DUF1468" evidence="2">
    <location>
        <begin position="13"/>
        <end position="158"/>
    </location>
</feature>
<organism evidence="3 4">
    <name type="scientific">Aquamicrobium terrae</name>
    <dbReference type="NCBI Taxonomy" id="1324945"/>
    <lineage>
        <taxon>Bacteria</taxon>
        <taxon>Pseudomonadati</taxon>
        <taxon>Pseudomonadota</taxon>
        <taxon>Alphaproteobacteria</taxon>
        <taxon>Hyphomicrobiales</taxon>
        <taxon>Phyllobacteriaceae</taxon>
        <taxon>Aquamicrobium</taxon>
    </lineage>
</organism>
<accession>A0ABV2MWQ0</accession>
<dbReference type="Proteomes" id="UP001549076">
    <property type="component" value="Unassembled WGS sequence"/>
</dbReference>
<keyword evidence="4" id="KW-1185">Reference proteome</keyword>
<dbReference type="Pfam" id="PF07331">
    <property type="entry name" value="TctB"/>
    <property type="match status" value="1"/>
</dbReference>
<name>A0ABV2MWQ0_9HYPH</name>
<evidence type="ECO:0000259" key="2">
    <source>
        <dbReference type="Pfam" id="PF07331"/>
    </source>
</evidence>
<comment type="caution">
    <text evidence="3">The sequence shown here is derived from an EMBL/GenBank/DDBJ whole genome shotgun (WGS) entry which is preliminary data.</text>
</comment>
<feature type="transmembrane region" description="Helical" evidence="1">
    <location>
        <begin position="129"/>
        <end position="149"/>
    </location>
</feature>
<keyword evidence="1" id="KW-0472">Membrane</keyword>
<sequence>MRTPTAEKLFTSLFAVFAVFVVWQSWRYEIFSSTITGPGFFPAIAGALMLVSTGASLFSQKKTAKSGHDTEGAGNATEPEIRVEMLRVVLLVGLTALFIVAAPIVGMVALTPFYVFACFLSLTPDFRPVRLAIGVATAITFTVLAWAIFDRALGVPMPRGLF</sequence>
<keyword evidence="1" id="KW-0812">Transmembrane</keyword>